<dbReference type="InterPro" id="IPR043128">
    <property type="entry name" value="Rev_trsase/Diguanyl_cyclase"/>
</dbReference>
<dbReference type="Gene3D" id="3.30.70.270">
    <property type="match status" value="1"/>
</dbReference>
<dbReference type="Pfam" id="PF00990">
    <property type="entry name" value="GGDEF"/>
    <property type="match status" value="1"/>
</dbReference>
<dbReference type="Proteomes" id="UP000282837">
    <property type="component" value="Unassembled WGS sequence"/>
</dbReference>
<dbReference type="NCBIfam" id="TIGR00254">
    <property type="entry name" value="GGDEF"/>
    <property type="match status" value="1"/>
</dbReference>
<dbReference type="GO" id="GO:0043709">
    <property type="term" value="P:cell adhesion involved in single-species biofilm formation"/>
    <property type="evidence" value="ECO:0007669"/>
    <property type="project" value="TreeGrafter"/>
</dbReference>
<comment type="caution">
    <text evidence="4">The sequence shown here is derived from an EMBL/GenBank/DDBJ whole genome shotgun (WGS) entry which is preliminary data.</text>
</comment>
<dbReference type="AlphaFoldDB" id="A0A437N0Y2"/>
<reference evidence="4 5" key="1">
    <citation type="submission" date="2019-01" db="EMBL/GenBank/DDBJ databases">
        <authorList>
            <person name="Chen W.-M."/>
        </authorList>
    </citation>
    <scope>NUCLEOTIDE SEQUENCE [LARGE SCALE GENOMIC DNA]</scope>
    <source>
        <strain evidence="4 5">FSY-9</strain>
    </source>
</reference>
<name>A0A437N0Y2_9SPHN</name>
<organism evidence="4 5">
    <name type="scientific">Novosphingobium umbonatum</name>
    <dbReference type="NCBI Taxonomy" id="1908524"/>
    <lineage>
        <taxon>Bacteria</taxon>
        <taxon>Pseudomonadati</taxon>
        <taxon>Pseudomonadota</taxon>
        <taxon>Alphaproteobacteria</taxon>
        <taxon>Sphingomonadales</taxon>
        <taxon>Sphingomonadaceae</taxon>
        <taxon>Novosphingobium</taxon>
    </lineage>
</organism>
<evidence type="ECO:0000313" key="5">
    <source>
        <dbReference type="Proteomes" id="UP000282837"/>
    </source>
</evidence>
<proteinExistence type="predicted"/>
<dbReference type="PANTHER" id="PTHR45138">
    <property type="entry name" value="REGULATORY COMPONENTS OF SENSORY TRANSDUCTION SYSTEM"/>
    <property type="match status" value="1"/>
</dbReference>
<dbReference type="SUPFAM" id="SSF55073">
    <property type="entry name" value="Nucleotide cyclase"/>
    <property type="match status" value="1"/>
</dbReference>
<feature type="region of interest" description="Disordered" evidence="2">
    <location>
        <begin position="21"/>
        <end position="48"/>
    </location>
</feature>
<dbReference type="PROSITE" id="PS50887">
    <property type="entry name" value="GGDEF"/>
    <property type="match status" value="1"/>
</dbReference>
<dbReference type="GO" id="GO:1902201">
    <property type="term" value="P:negative regulation of bacterial-type flagellum-dependent cell motility"/>
    <property type="evidence" value="ECO:0007669"/>
    <property type="project" value="TreeGrafter"/>
</dbReference>
<dbReference type="PANTHER" id="PTHR45138:SF24">
    <property type="entry name" value="DIGUANYLATE CYCLASE DGCC-RELATED"/>
    <property type="match status" value="1"/>
</dbReference>
<dbReference type="OrthoDB" id="9812260at2"/>
<keyword evidence="5" id="KW-1185">Reference proteome</keyword>
<dbReference type="InterPro" id="IPR000160">
    <property type="entry name" value="GGDEF_dom"/>
</dbReference>
<sequence length="402" mass="44672">MTAHDSSLHRRPAKGLLGWLRGAGKEDDDASPAPFSGDESAQAVHADPRRQARAQVLGDIADFLLNHDLEISPFTLTIAHDYLNGGDGRMMRRIDERLRAREPLTSDWLERTAKEAGGDQAEVINRLMHRLETNMEAFDRTSTAAKSAASDYTVALTAQVDGLDKAPSEALLSPAHDTSEMVHELVGIARNMLERTATLEQDMARSMLETRALRRSLEQARRSAEEDHLTGLPNRRAFEQRYAADYKSARDNGEQLAVAFCDIDNFKRINDEHGHEAGDRVLKNVAAALSRISDDRCHVARHGGEEFVVLLRGRSLHQAWELLDDARSAMAERRMVNRANDTPFGKVTFSAGVADVFAFPDPRSALRGADRALYRAKAEGRNRVLLADANTDLRGKSDRRES</sequence>
<dbReference type="FunFam" id="3.30.70.270:FF:000001">
    <property type="entry name" value="Diguanylate cyclase domain protein"/>
    <property type="match status" value="1"/>
</dbReference>
<feature type="domain" description="GGDEF" evidence="3">
    <location>
        <begin position="254"/>
        <end position="389"/>
    </location>
</feature>
<protein>
    <recommendedName>
        <fullName evidence="1">diguanylate cyclase</fullName>
        <ecNumber evidence="1">2.7.7.65</ecNumber>
    </recommendedName>
</protein>
<accession>A0A437N0Y2</accession>
<dbReference type="RefSeq" id="WP_127710909.1">
    <property type="nucleotide sequence ID" value="NZ_SACO01000013.1"/>
</dbReference>
<dbReference type="CDD" id="cd01949">
    <property type="entry name" value="GGDEF"/>
    <property type="match status" value="1"/>
</dbReference>
<dbReference type="EC" id="2.7.7.65" evidence="1"/>
<evidence type="ECO:0000256" key="2">
    <source>
        <dbReference type="SAM" id="MobiDB-lite"/>
    </source>
</evidence>
<evidence type="ECO:0000259" key="3">
    <source>
        <dbReference type="PROSITE" id="PS50887"/>
    </source>
</evidence>
<dbReference type="InterPro" id="IPR050469">
    <property type="entry name" value="Diguanylate_Cyclase"/>
</dbReference>
<gene>
    <name evidence="4" type="ORF">EOE18_14795</name>
</gene>
<dbReference type="SMART" id="SM00267">
    <property type="entry name" value="GGDEF"/>
    <property type="match status" value="1"/>
</dbReference>
<dbReference type="EMBL" id="SACO01000013">
    <property type="protein sequence ID" value="RVU03587.1"/>
    <property type="molecule type" value="Genomic_DNA"/>
</dbReference>
<evidence type="ECO:0000256" key="1">
    <source>
        <dbReference type="ARBA" id="ARBA00012528"/>
    </source>
</evidence>
<dbReference type="GO" id="GO:0052621">
    <property type="term" value="F:diguanylate cyclase activity"/>
    <property type="evidence" value="ECO:0007669"/>
    <property type="project" value="UniProtKB-EC"/>
</dbReference>
<dbReference type="GO" id="GO:0005886">
    <property type="term" value="C:plasma membrane"/>
    <property type="evidence" value="ECO:0007669"/>
    <property type="project" value="TreeGrafter"/>
</dbReference>
<dbReference type="InterPro" id="IPR029787">
    <property type="entry name" value="Nucleotide_cyclase"/>
</dbReference>
<evidence type="ECO:0000313" key="4">
    <source>
        <dbReference type="EMBL" id="RVU03587.1"/>
    </source>
</evidence>